<comment type="caution">
    <text evidence="8">The sequence shown here is derived from an EMBL/GenBank/DDBJ whole genome shotgun (WGS) entry which is preliminary data.</text>
</comment>
<dbReference type="CDD" id="cd05569">
    <property type="entry name" value="PTS_IIB_fructose"/>
    <property type="match status" value="1"/>
</dbReference>
<feature type="domain" description="PTS EIIB type-2" evidence="7">
    <location>
        <begin position="1"/>
        <end position="99"/>
    </location>
</feature>
<dbReference type="InterPro" id="IPR050864">
    <property type="entry name" value="Bacterial_PTS_Sugar_Transport"/>
</dbReference>
<protein>
    <submittedName>
        <fullName evidence="8">PTS fructose transporter subunit IIB</fullName>
    </submittedName>
</protein>
<dbReference type="RefSeq" id="WP_034320486.1">
    <property type="nucleotide sequence ID" value="NZ_JAVIKA010000007.1"/>
</dbReference>
<evidence type="ECO:0000259" key="7">
    <source>
        <dbReference type="PROSITE" id="PS51099"/>
    </source>
</evidence>
<dbReference type="PROSITE" id="PS51099">
    <property type="entry name" value="PTS_EIIB_TYPE_2"/>
    <property type="match status" value="1"/>
</dbReference>
<evidence type="ECO:0000313" key="9">
    <source>
        <dbReference type="Proteomes" id="UP000028091"/>
    </source>
</evidence>
<keyword evidence="9" id="KW-1185">Reference proteome</keyword>
<keyword evidence="5" id="KW-0598">Phosphotransferase system</keyword>
<dbReference type="GO" id="GO:0022877">
    <property type="term" value="F:protein-N(PI)-phosphohistidine-fructose phosphotransferase system transporter activity"/>
    <property type="evidence" value="ECO:0007669"/>
    <property type="project" value="InterPro"/>
</dbReference>
<gene>
    <name evidence="8" type="ORF">BA70_17805</name>
</gene>
<evidence type="ECO:0000256" key="2">
    <source>
        <dbReference type="ARBA" id="ARBA00022553"/>
    </source>
</evidence>
<evidence type="ECO:0000256" key="1">
    <source>
        <dbReference type="ARBA" id="ARBA00022448"/>
    </source>
</evidence>
<keyword evidence="6" id="KW-0418">Kinase</keyword>
<sequence length="109" mass="11612">MKIVGVTSCPAGLAHTPMAAKALENAGKQLGHEIKIEQQGIMGQVNGITPEEAKQADLCIIASNQHINDAERFSGIPTVRVEIGRALKNAEQIITKAVALVEKKKSESQ</sequence>
<dbReference type="AlphaFoldDB" id="A0A081LBW3"/>
<dbReference type="GO" id="GO:0005886">
    <property type="term" value="C:plasma membrane"/>
    <property type="evidence" value="ECO:0007669"/>
    <property type="project" value="TreeGrafter"/>
</dbReference>
<evidence type="ECO:0000256" key="5">
    <source>
        <dbReference type="ARBA" id="ARBA00022683"/>
    </source>
</evidence>
<dbReference type="Pfam" id="PF02302">
    <property type="entry name" value="PTS_IIB"/>
    <property type="match status" value="1"/>
</dbReference>
<evidence type="ECO:0000256" key="4">
    <source>
        <dbReference type="ARBA" id="ARBA00022679"/>
    </source>
</evidence>
<dbReference type="SUPFAM" id="SSF52794">
    <property type="entry name" value="PTS system IIB component-like"/>
    <property type="match status" value="1"/>
</dbReference>
<evidence type="ECO:0000313" key="8">
    <source>
        <dbReference type="EMBL" id="KEP26739.1"/>
    </source>
</evidence>
<dbReference type="PANTHER" id="PTHR30505">
    <property type="entry name" value="FRUCTOSE-LIKE PERMEASE"/>
    <property type="match status" value="1"/>
</dbReference>
<dbReference type="eggNOG" id="COG1445">
    <property type="taxonomic scope" value="Bacteria"/>
</dbReference>
<dbReference type="GO" id="GO:0090563">
    <property type="term" value="F:protein-phosphocysteine-sugar phosphotransferase activity"/>
    <property type="evidence" value="ECO:0007669"/>
    <property type="project" value="TreeGrafter"/>
</dbReference>
<keyword evidence="4" id="KW-0808">Transferase</keyword>
<name>A0A081LBW3_9BACI</name>
<evidence type="ECO:0000256" key="6">
    <source>
        <dbReference type="ARBA" id="ARBA00022777"/>
    </source>
</evidence>
<dbReference type="InterPro" id="IPR013011">
    <property type="entry name" value="PTS_EIIB_2"/>
</dbReference>
<dbReference type="EMBL" id="JOTP01000007">
    <property type="protein sequence ID" value="KEP26739.1"/>
    <property type="molecule type" value="Genomic_DNA"/>
</dbReference>
<dbReference type="OrthoDB" id="9782569at2"/>
<dbReference type="GO" id="GO:0009401">
    <property type="term" value="P:phosphoenolpyruvate-dependent sugar phosphotransferase system"/>
    <property type="evidence" value="ECO:0007669"/>
    <property type="project" value="UniProtKB-KW"/>
</dbReference>
<dbReference type="InterPro" id="IPR003501">
    <property type="entry name" value="PTS_EIIB_2/3"/>
</dbReference>
<dbReference type="GO" id="GO:0016301">
    <property type="term" value="F:kinase activity"/>
    <property type="evidence" value="ECO:0007669"/>
    <property type="project" value="UniProtKB-KW"/>
</dbReference>
<dbReference type="Proteomes" id="UP000028091">
    <property type="component" value="Unassembled WGS sequence"/>
</dbReference>
<evidence type="ECO:0000256" key="3">
    <source>
        <dbReference type="ARBA" id="ARBA00022597"/>
    </source>
</evidence>
<dbReference type="NCBIfam" id="TIGR00829">
    <property type="entry name" value="FRU"/>
    <property type="match status" value="1"/>
</dbReference>
<proteinExistence type="predicted"/>
<keyword evidence="2" id="KW-0597">Phosphoprotein</keyword>
<keyword evidence="1" id="KW-0813">Transport</keyword>
<dbReference type="InterPro" id="IPR036095">
    <property type="entry name" value="PTS_EIIB-like_sf"/>
</dbReference>
<dbReference type="Gene3D" id="3.40.50.2300">
    <property type="match status" value="1"/>
</dbReference>
<dbReference type="PANTHER" id="PTHR30505:SF0">
    <property type="entry name" value="FRUCTOSE-LIKE PTS SYSTEM EIIBC COMPONENT-RELATED"/>
    <property type="match status" value="1"/>
</dbReference>
<organism evidence="8 9">
    <name type="scientific">Bacillus zhangzhouensis</name>
    <dbReference type="NCBI Taxonomy" id="1178540"/>
    <lineage>
        <taxon>Bacteria</taxon>
        <taxon>Bacillati</taxon>
        <taxon>Bacillota</taxon>
        <taxon>Bacilli</taxon>
        <taxon>Bacillales</taxon>
        <taxon>Bacillaceae</taxon>
        <taxon>Bacillus</taxon>
    </lineage>
</organism>
<accession>A0A081LBW3</accession>
<dbReference type="InterPro" id="IPR003353">
    <property type="entry name" value="PTS_IIB_fruc"/>
</dbReference>
<reference evidence="8 9" key="1">
    <citation type="submission" date="2012-09" db="EMBL/GenBank/DDBJ databases">
        <title>Genome Sequence of Bacillus sp. DW5-4.</title>
        <authorList>
            <person name="Lai Q."/>
            <person name="Liu Y."/>
            <person name="Shao Z."/>
        </authorList>
    </citation>
    <scope>NUCLEOTIDE SEQUENCE [LARGE SCALE GENOMIC DNA]</scope>
    <source>
        <strain evidence="8 9">DW5-4</strain>
    </source>
</reference>
<keyword evidence="3" id="KW-0762">Sugar transport</keyword>